<protein>
    <submittedName>
        <fullName evidence="1">Cyclase</fullName>
    </submittedName>
</protein>
<name>A0A2H0VZW8_9BACT</name>
<accession>A0A2H0VZW8</accession>
<dbReference type="Gene3D" id="3.50.30.50">
    <property type="entry name" value="Putative cyclase"/>
    <property type="match status" value="1"/>
</dbReference>
<evidence type="ECO:0000313" key="2">
    <source>
        <dbReference type="Proteomes" id="UP000230935"/>
    </source>
</evidence>
<dbReference type="SUPFAM" id="SSF102198">
    <property type="entry name" value="Putative cyclase"/>
    <property type="match status" value="1"/>
</dbReference>
<dbReference type="EMBL" id="PEZZ01000044">
    <property type="protein sequence ID" value="PIS04644.1"/>
    <property type="molecule type" value="Genomic_DNA"/>
</dbReference>
<dbReference type="PANTHER" id="PTHR31118:SF12">
    <property type="entry name" value="CYCLASE-LIKE PROTEIN 2"/>
    <property type="match status" value="1"/>
</dbReference>
<evidence type="ECO:0000313" key="1">
    <source>
        <dbReference type="EMBL" id="PIS04644.1"/>
    </source>
</evidence>
<sequence length="205" mass="22871">MKVIDLTHVFNNEMPVYPGDPKPEVRQIAWLEKQGYNDFRLTTGMHVGTHIDAPLHMIEGGKLISDFPVEKLVGPGYIIDARGQSVIDESFITPPLKPGAIVLVFTGFSQKFTEKEYFEIYPELSESFAKKLIDAKVSMLGIDFASPDKDPYPIHKLLLGQEILIVENLTNLEKLLSFKKFSVSALPLNLEAEASPARVLATIND</sequence>
<organism evidence="1 2">
    <name type="scientific">Candidatus Buchananbacteria bacterium CG10_big_fil_rev_8_21_14_0_10_42_9</name>
    <dbReference type="NCBI Taxonomy" id="1974526"/>
    <lineage>
        <taxon>Bacteria</taxon>
        <taxon>Candidatus Buchananiibacteriota</taxon>
    </lineage>
</organism>
<dbReference type="InterPro" id="IPR007325">
    <property type="entry name" value="KFase/CYL"/>
</dbReference>
<gene>
    <name evidence="1" type="ORF">COT81_05355</name>
</gene>
<dbReference type="PANTHER" id="PTHR31118">
    <property type="entry name" value="CYCLASE-LIKE PROTEIN 2"/>
    <property type="match status" value="1"/>
</dbReference>
<dbReference type="InterPro" id="IPR037175">
    <property type="entry name" value="KFase_sf"/>
</dbReference>
<proteinExistence type="predicted"/>
<dbReference type="GO" id="GO:0019441">
    <property type="term" value="P:L-tryptophan catabolic process to kynurenine"/>
    <property type="evidence" value="ECO:0007669"/>
    <property type="project" value="InterPro"/>
</dbReference>
<comment type="caution">
    <text evidence="1">The sequence shown here is derived from an EMBL/GenBank/DDBJ whole genome shotgun (WGS) entry which is preliminary data.</text>
</comment>
<dbReference type="AlphaFoldDB" id="A0A2H0VZW8"/>
<reference evidence="2" key="1">
    <citation type="submission" date="2017-09" db="EMBL/GenBank/DDBJ databases">
        <title>Depth-based differentiation of microbial function through sediment-hosted aquifers and enrichment of novel symbionts in the deep terrestrial subsurface.</title>
        <authorList>
            <person name="Probst A.J."/>
            <person name="Ladd B."/>
            <person name="Jarett J.K."/>
            <person name="Geller-Mcgrath D.E."/>
            <person name="Sieber C.M.K."/>
            <person name="Emerson J.B."/>
            <person name="Anantharaman K."/>
            <person name="Thomas B.C."/>
            <person name="Malmstrom R."/>
            <person name="Stieglmeier M."/>
            <person name="Klingl A."/>
            <person name="Woyke T."/>
            <person name="Ryan C.M."/>
            <person name="Banfield J.F."/>
        </authorList>
    </citation>
    <scope>NUCLEOTIDE SEQUENCE [LARGE SCALE GENOMIC DNA]</scope>
</reference>
<dbReference type="Pfam" id="PF04199">
    <property type="entry name" value="Cyclase"/>
    <property type="match status" value="1"/>
</dbReference>
<dbReference type="Proteomes" id="UP000230935">
    <property type="component" value="Unassembled WGS sequence"/>
</dbReference>
<dbReference type="GO" id="GO:0004061">
    <property type="term" value="F:arylformamidase activity"/>
    <property type="evidence" value="ECO:0007669"/>
    <property type="project" value="InterPro"/>
</dbReference>